<dbReference type="EMBL" id="JGZI01000007">
    <property type="protein sequence ID" value="KFI83276.1"/>
    <property type="molecule type" value="Genomic_DNA"/>
</dbReference>
<dbReference type="RefSeq" id="WP_152596797.1">
    <property type="nucleotide sequence ID" value="NZ_JALCNH010000012.1"/>
</dbReference>
<name>A0A087CJ26_9BIFI</name>
<evidence type="ECO:0000313" key="2">
    <source>
        <dbReference type="Proteomes" id="UP000029050"/>
    </source>
</evidence>
<comment type="caution">
    <text evidence="1">The sequence shown here is derived from an EMBL/GenBank/DDBJ whole genome shotgun (WGS) entry which is preliminary data.</text>
</comment>
<organism evidence="1 2">
    <name type="scientific">Bifidobacterium psychraerophilum</name>
    <dbReference type="NCBI Taxonomy" id="218140"/>
    <lineage>
        <taxon>Bacteria</taxon>
        <taxon>Bacillati</taxon>
        <taxon>Actinomycetota</taxon>
        <taxon>Actinomycetes</taxon>
        <taxon>Bifidobacteriales</taxon>
        <taxon>Bifidobacteriaceae</taxon>
        <taxon>Bifidobacterium</taxon>
    </lineage>
</organism>
<reference evidence="1 2" key="1">
    <citation type="submission" date="2014-03" db="EMBL/GenBank/DDBJ databases">
        <title>Genomics of Bifidobacteria.</title>
        <authorList>
            <person name="Ventura M."/>
            <person name="Milani C."/>
            <person name="Lugli G.A."/>
        </authorList>
    </citation>
    <scope>NUCLEOTIDE SEQUENCE [LARGE SCALE GENOMIC DNA]</scope>
    <source>
        <strain evidence="1 2">LMG 21775</strain>
    </source>
</reference>
<dbReference type="eggNOG" id="ENOG5031GSB">
    <property type="taxonomic scope" value="Bacteria"/>
</dbReference>
<dbReference type="OrthoDB" id="2663305at2"/>
<accession>A0A087CJ26</accession>
<dbReference type="GeneID" id="98299583"/>
<gene>
    <name evidence="1" type="ORF">BPSY_0372</name>
</gene>
<protein>
    <submittedName>
        <fullName evidence="1">Uncharacterized protein</fullName>
    </submittedName>
</protein>
<dbReference type="Proteomes" id="UP000029050">
    <property type="component" value="Unassembled WGS sequence"/>
</dbReference>
<dbReference type="AlphaFoldDB" id="A0A087CJ26"/>
<sequence>MTEFVVETDKGTYANHEITLALFHDLVGRLSRNDVDFMVLQPDEPIRGSAYLQVLGAFMVETRLLVEGGGFMQYSYETDDADEVLSMFLGYWQRGELPAVDQWEDITRSLQKPSSKGLFERMRRIFHKDDRPAQVPIDDAMRP</sequence>
<keyword evidence="2" id="KW-1185">Reference proteome</keyword>
<evidence type="ECO:0000313" key="1">
    <source>
        <dbReference type="EMBL" id="KFI83276.1"/>
    </source>
</evidence>
<proteinExistence type="predicted"/>